<evidence type="ECO:0000313" key="9">
    <source>
        <dbReference type="Proteomes" id="UP000735302"/>
    </source>
</evidence>
<dbReference type="Proteomes" id="UP000735302">
    <property type="component" value="Unassembled WGS sequence"/>
</dbReference>
<evidence type="ECO:0000256" key="1">
    <source>
        <dbReference type="ARBA" id="ARBA00004141"/>
    </source>
</evidence>
<evidence type="ECO:0000256" key="4">
    <source>
        <dbReference type="ARBA" id="ARBA00022989"/>
    </source>
</evidence>
<evidence type="ECO:0000256" key="2">
    <source>
        <dbReference type="ARBA" id="ARBA00006824"/>
    </source>
</evidence>
<dbReference type="PANTHER" id="PTHR11266:SF17">
    <property type="entry name" value="PROTEIN MPV17"/>
    <property type="match status" value="1"/>
</dbReference>
<gene>
    <name evidence="8" type="ORF">PoB_000960700</name>
</gene>
<keyword evidence="5 7" id="KW-0472">Membrane</keyword>
<organism evidence="8 9">
    <name type="scientific">Plakobranchus ocellatus</name>
    <dbReference type="NCBI Taxonomy" id="259542"/>
    <lineage>
        <taxon>Eukaryota</taxon>
        <taxon>Metazoa</taxon>
        <taxon>Spiralia</taxon>
        <taxon>Lophotrochozoa</taxon>
        <taxon>Mollusca</taxon>
        <taxon>Gastropoda</taxon>
        <taxon>Heterobranchia</taxon>
        <taxon>Euthyneura</taxon>
        <taxon>Panpulmonata</taxon>
        <taxon>Sacoglossa</taxon>
        <taxon>Placobranchoidea</taxon>
        <taxon>Plakobranchidae</taxon>
        <taxon>Plakobranchus</taxon>
    </lineage>
</organism>
<reference evidence="8 9" key="1">
    <citation type="journal article" date="2021" name="Elife">
        <title>Chloroplast acquisition without the gene transfer in kleptoplastic sea slugs, Plakobranchus ocellatus.</title>
        <authorList>
            <person name="Maeda T."/>
            <person name="Takahashi S."/>
            <person name="Yoshida T."/>
            <person name="Shimamura S."/>
            <person name="Takaki Y."/>
            <person name="Nagai Y."/>
            <person name="Toyoda A."/>
            <person name="Suzuki Y."/>
            <person name="Arimoto A."/>
            <person name="Ishii H."/>
            <person name="Satoh N."/>
            <person name="Nishiyama T."/>
            <person name="Hasebe M."/>
            <person name="Maruyama T."/>
            <person name="Minagawa J."/>
            <person name="Obokata J."/>
            <person name="Shigenobu S."/>
        </authorList>
    </citation>
    <scope>NUCLEOTIDE SEQUENCE [LARGE SCALE GENOMIC DNA]</scope>
</reference>
<comment type="subcellular location">
    <subcellularLocation>
        <location evidence="1">Membrane</location>
        <topology evidence="1">Multi-pass membrane protein</topology>
    </subcellularLocation>
</comment>
<keyword evidence="3 7" id="KW-0812">Transmembrane</keyword>
<comment type="caution">
    <text evidence="8">The sequence shown here is derived from an EMBL/GenBank/DDBJ whole genome shotgun (WGS) entry which is preliminary data.</text>
</comment>
<keyword evidence="4 7" id="KW-1133">Transmembrane helix</keyword>
<evidence type="ECO:0000256" key="3">
    <source>
        <dbReference type="ARBA" id="ARBA00022692"/>
    </source>
</evidence>
<dbReference type="GO" id="GO:0005739">
    <property type="term" value="C:mitochondrion"/>
    <property type="evidence" value="ECO:0007669"/>
    <property type="project" value="TreeGrafter"/>
</dbReference>
<feature type="transmembrane region" description="Helical" evidence="7">
    <location>
        <begin position="55"/>
        <end position="73"/>
    </location>
</feature>
<feature type="transmembrane region" description="Helical" evidence="7">
    <location>
        <begin position="93"/>
        <end position="111"/>
    </location>
</feature>
<dbReference type="InterPro" id="IPR007248">
    <property type="entry name" value="Mpv17_PMP22"/>
</dbReference>
<feature type="transmembrane region" description="Helical" evidence="7">
    <location>
        <begin position="127"/>
        <end position="149"/>
    </location>
</feature>
<dbReference type="AlphaFoldDB" id="A0AAV3YJQ4"/>
<evidence type="ECO:0000256" key="6">
    <source>
        <dbReference type="ARBA" id="ARBA00049743"/>
    </source>
</evidence>
<dbReference type="GO" id="GO:0015267">
    <property type="term" value="F:channel activity"/>
    <property type="evidence" value="ECO:0007669"/>
    <property type="project" value="TreeGrafter"/>
</dbReference>
<proteinExistence type="inferred from homology"/>
<comment type="similarity">
    <text evidence="2 7">Belongs to the peroxisomal membrane protein PXMP2/4 family.</text>
</comment>
<sequence>MAVTWGRYLRLLEKFPLATMAGTTGVLMATGDCVSQLAIERKTLQEYDLVRSGRFAVLGFCVMGPAMRGWYWTLDKLYTGSKMAALKMMATDQILMAPTFVGTFISLMAVLRGENLEGVKGKLKRDWLVVLINGYKIWPAAQFINFYFMPLRHRVLFVNFVALGWNTYLAWVTEKK</sequence>
<evidence type="ECO:0000256" key="5">
    <source>
        <dbReference type="ARBA" id="ARBA00023136"/>
    </source>
</evidence>
<accession>A0AAV3YJQ4</accession>
<evidence type="ECO:0000313" key="8">
    <source>
        <dbReference type="EMBL" id="GFN83101.1"/>
    </source>
</evidence>
<dbReference type="GO" id="GO:0016020">
    <property type="term" value="C:membrane"/>
    <property type="evidence" value="ECO:0007669"/>
    <property type="project" value="UniProtKB-SubCell"/>
</dbReference>
<keyword evidence="9" id="KW-1185">Reference proteome</keyword>
<dbReference type="EMBL" id="BLXT01001094">
    <property type="protein sequence ID" value="GFN83101.1"/>
    <property type="molecule type" value="Genomic_DNA"/>
</dbReference>
<feature type="transmembrane region" description="Helical" evidence="7">
    <location>
        <begin position="155"/>
        <end position="173"/>
    </location>
</feature>
<name>A0AAV3YJQ4_9GAST</name>
<protein>
    <recommendedName>
        <fullName evidence="6">Mitochondrial inner membrane protein Mpv17</fullName>
    </recommendedName>
</protein>
<dbReference type="GO" id="GO:1901858">
    <property type="term" value="P:regulation of mitochondrial DNA metabolic process"/>
    <property type="evidence" value="ECO:0007669"/>
    <property type="project" value="TreeGrafter"/>
</dbReference>
<dbReference type="Pfam" id="PF04117">
    <property type="entry name" value="Mpv17_PMP22"/>
    <property type="match status" value="1"/>
</dbReference>
<dbReference type="PANTHER" id="PTHR11266">
    <property type="entry name" value="PEROXISOMAL MEMBRANE PROTEIN 2, PXMP2 MPV17"/>
    <property type="match status" value="1"/>
</dbReference>
<evidence type="ECO:0000256" key="7">
    <source>
        <dbReference type="RuleBase" id="RU363053"/>
    </source>
</evidence>